<keyword evidence="1" id="KW-0472">Membrane</keyword>
<dbReference type="InterPro" id="IPR007401">
    <property type="entry name" value="DUF454"/>
</dbReference>
<dbReference type="PIRSF" id="PIRSF016789">
    <property type="entry name" value="DUF454"/>
    <property type="match status" value="1"/>
</dbReference>
<reference evidence="2 3" key="1">
    <citation type="submission" date="2024-02" db="EMBL/GenBank/DDBJ databases">
        <title>Genome analysis and characterization of Microbaculum marinisediminis sp. nov., isolated from marine sediment.</title>
        <authorList>
            <person name="Du Z.-J."/>
            <person name="Ye Y.-Q."/>
            <person name="Zhang Z.-R."/>
            <person name="Yuan S.-M."/>
            <person name="Zhang X.-Y."/>
        </authorList>
    </citation>
    <scope>NUCLEOTIDE SEQUENCE [LARGE SCALE GENOMIC DNA]</scope>
    <source>
        <strain evidence="2 3">SDUM1044001</strain>
    </source>
</reference>
<dbReference type="AlphaFoldDB" id="A0AAW9RG70"/>
<dbReference type="GO" id="GO:0005886">
    <property type="term" value="C:plasma membrane"/>
    <property type="evidence" value="ECO:0007669"/>
    <property type="project" value="TreeGrafter"/>
</dbReference>
<feature type="transmembrane region" description="Helical" evidence="1">
    <location>
        <begin position="83"/>
        <end position="102"/>
    </location>
</feature>
<evidence type="ECO:0000313" key="3">
    <source>
        <dbReference type="Proteomes" id="UP001378188"/>
    </source>
</evidence>
<organism evidence="2 3">
    <name type="scientific">Microbaculum marinum</name>
    <dbReference type="NCBI Taxonomy" id="1764581"/>
    <lineage>
        <taxon>Bacteria</taxon>
        <taxon>Pseudomonadati</taxon>
        <taxon>Pseudomonadota</taxon>
        <taxon>Alphaproteobacteria</taxon>
        <taxon>Hyphomicrobiales</taxon>
        <taxon>Tepidamorphaceae</taxon>
        <taxon>Microbaculum</taxon>
    </lineage>
</organism>
<proteinExistence type="predicted"/>
<dbReference type="Pfam" id="PF04304">
    <property type="entry name" value="DUF454"/>
    <property type="match status" value="1"/>
</dbReference>
<dbReference type="PANTHER" id="PTHR35813:SF1">
    <property type="entry name" value="INNER MEMBRANE PROTEIN YBAN"/>
    <property type="match status" value="1"/>
</dbReference>
<feature type="transmembrane region" description="Helical" evidence="1">
    <location>
        <begin position="20"/>
        <end position="50"/>
    </location>
</feature>
<dbReference type="Proteomes" id="UP001378188">
    <property type="component" value="Unassembled WGS sequence"/>
</dbReference>
<name>A0AAW9RG70_9HYPH</name>
<keyword evidence="3" id="KW-1185">Reference proteome</keyword>
<accession>A0AAW9RG70</accession>
<keyword evidence="1" id="KW-1133">Transmembrane helix</keyword>
<keyword evidence="1" id="KW-0812">Transmembrane</keyword>
<feature type="transmembrane region" description="Helical" evidence="1">
    <location>
        <begin position="108"/>
        <end position="125"/>
    </location>
</feature>
<protein>
    <submittedName>
        <fullName evidence="2">YbaN family protein</fullName>
    </submittedName>
</protein>
<dbReference type="EMBL" id="JAZHOF010000002">
    <property type="protein sequence ID" value="MEJ8570880.1"/>
    <property type="molecule type" value="Genomic_DNA"/>
</dbReference>
<sequence length="130" mass="13841">MREKLRVAAGSVHRLAWQAAGMLALVLGIVGIALPLLPTTPFLLLAAFCFSRGSQRLHDWLLAHPRFGGPIREWREHGAISRAAKIAAGVAMLAAIGAAAAFGAPKRILIVQAVVMVFVALFVFTRPAPP</sequence>
<dbReference type="PANTHER" id="PTHR35813">
    <property type="entry name" value="INNER MEMBRANE PROTEIN YBAN"/>
    <property type="match status" value="1"/>
</dbReference>
<comment type="caution">
    <text evidence="2">The sequence shown here is derived from an EMBL/GenBank/DDBJ whole genome shotgun (WGS) entry which is preliminary data.</text>
</comment>
<gene>
    <name evidence="2" type="ORF">V3328_05320</name>
</gene>
<evidence type="ECO:0000313" key="2">
    <source>
        <dbReference type="EMBL" id="MEJ8570880.1"/>
    </source>
</evidence>
<evidence type="ECO:0000256" key="1">
    <source>
        <dbReference type="SAM" id="Phobius"/>
    </source>
</evidence>